<dbReference type="SUPFAM" id="SSF144000">
    <property type="entry name" value="Oxysterol-binding protein-like"/>
    <property type="match status" value="1"/>
</dbReference>
<dbReference type="EMBL" id="CAXHTA020000017">
    <property type="protein sequence ID" value="CAL5227335.1"/>
    <property type="molecule type" value="Genomic_DNA"/>
</dbReference>
<proteinExistence type="inferred from homology"/>
<dbReference type="InterPro" id="IPR037239">
    <property type="entry name" value="OSBP_sf"/>
</dbReference>
<comment type="similarity">
    <text evidence="1">Belongs to the OSBP family.</text>
</comment>
<evidence type="ECO:0000313" key="4">
    <source>
        <dbReference type="Proteomes" id="UP001497392"/>
    </source>
</evidence>
<dbReference type="InterPro" id="IPR000648">
    <property type="entry name" value="Oxysterol-bd"/>
</dbReference>
<evidence type="ECO:0000256" key="1">
    <source>
        <dbReference type="ARBA" id="ARBA00008842"/>
    </source>
</evidence>
<sequence length="415" mass="46797">MTNAWWETKAPVPKRRLGLTHTQPEMPTSGDVWKILKHVVGGSSLDIPLPVQMSLPIDELHRRAEELEFSELLDQAAQKPKGSIERLLLVAAFAQSAFQSVGKLKAMTPIMGETYELVLPEKRMRLLVETTYLNIKENRVINSWVAEGEQWRLEGEDEPVVKFWGTSVELRLNWLDCLTFSDGDTYTWTKMTTGSALISTVGSLTTTYRGTIVVHNEACKQSATVQFKDSSSWKSLGSKKGVKNGIEGFVEKDGQRLDKPTFSGAWTDKVVADMPDGSQWTLFEVKPIPDGPNKMGLNLYSMQLNEMTPGLEAKLPPNDSRWRQDLRAIETGDYAQAAKVAERLNKHLKEREKQYIRQTGATSLPPAWFTLREPNGLSETRGSLPRFRYKGGYWEARDAADWSCIPQDVQQIFST</sequence>
<accession>A0ABP1G7I5</accession>
<dbReference type="Pfam" id="PF01237">
    <property type="entry name" value="Oxysterol_BP"/>
    <property type="match status" value="1"/>
</dbReference>
<name>A0ABP1G7I5_9CHLO</name>
<organism evidence="3 4">
    <name type="scientific">Coccomyxa viridis</name>
    <dbReference type="NCBI Taxonomy" id="1274662"/>
    <lineage>
        <taxon>Eukaryota</taxon>
        <taxon>Viridiplantae</taxon>
        <taxon>Chlorophyta</taxon>
        <taxon>core chlorophytes</taxon>
        <taxon>Trebouxiophyceae</taxon>
        <taxon>Trebouxiophyceae incertae sedis</taxon>
        <taxon>Coccomyxaceae</taxon>
        <taxon>Coccomyxa</taxon>
    </lineage>
</organism>
<gene>
    <name evidence="3" type="primary">g10278</name>
    <name evidence="3" type="ORF">VP750_LOCUS9241</name>
</gene>
<dbReference type="Gene3D" id="2.40.160.120">
    <property type="match status" value="1"/>
</dbReference>
<dbReference type="Proteomes" id="UP001497392">
    <property type="component" value="Unassembled WGS sequence"/>
</dbReference>
<keyword evidence="2" id="KW-0597">Phosphoprotein</keyword>
<evidence type="ECO:0000313" key="3">
    <source>
        <dbReference type="EMBL" id="CAL5227335.1"/>
    </source>
</evidence>
<protein>
    <submittedName>
        <fullName evidence="3">G10278 protein</fullName>
    </submittedName>
</protein>
<dbReference type="PANTHER" id="PTHR10972">
    <property type="entry name" value="OXYSTEROL-BINDING PROTEIN-RELATED"/>
    <property type="match status" value="1"/>
</dbReference>
<evidence type="ECO:0000256" key="2">
    <source>
        <dbReference type="ARBA" id="ARBA00022553"/>
    </source>
</evidence>
<dbReference type="PANTHER" id="PTHR10972:SF205">
    <property type="entry name" value="OXYSTEROL-BINDING PROTEIN 1"/>
    <property type="match status" value="1"/>
</dbReference>
<keyword evidence="4" id="KW-1185">Reference proteome</keyword>
<reference evidence="3 4" key="1">
    <citation type="submission" date="2024-06" db="EMBL/GenBank/DDBJ databases">
        <authorList>
            <person name="Kraege A."/>
            <person name="Thomma B."/>
        </authorList>
    </citation>
    <scope>NUCLEOTIDE SEQUENCE [LARGE SCALE GENOMIC DNA]</scope>
</reference>
<comment type="caution">
    <text evidence="3">The sequence shown here is derived from an EMBL/GenBank/DDBJ whole genome shotgun (WGS) entry which is preliminary data.</text>
</comment>